<accession>A0A084GNI9</accession>
<dbReference type="SUPFAM" id="SSF81301">
    <property type="entry name" value="Nucleotidyltransferase"/>
    <property type="match status" value="1"/>
</dbReference>
<dbReference type="InterPro" id="IPR043519">
    <property type="entry name" value="NT_sf"/>
</dbReference>
<keyword evidence="2" id="KW-1185">Reference proteome</keyword>
<organism evidence="1 2">
    <name type="scientific">Metabacillus indicus</name>
    <name type="common">Bacillus indicus</name>
    <dbReference type="NCBI Taxonomy" id="246786"/>
    <lineage>
        <taxon>Bacteria</taxon>
        <taxon>Bacillati</taxon>
        <taxon>Bacillota</taxon>
        <taxon>Bacilli</taxon>
        <taxon>Bacillales</taxon>
        <taxon>Bacillaceae</taxon>
        <taxon>Metabacillus</taxon>
    </lineage>
</organism>
<evidence type="ECO:0000313" key="2">
    <source>
        <dbReference type="Proteomes" id="UP000028549"/>
    </source>
</evidence>
<dbReference type="Proteomes" id="UP000028549">
    <property type="component" value="Unassembled WGS sequence"/>
</dbReference>
<dbReference type="AlphaFoldDB" id="A0A084GNI9"/>
<gene>
    <name evidence="1" type="ORF">GS18_0215900</name>
</gene>
<comment type="caution">
    <text evidence="1">The sequence shown here is derived from an EMBL/GenBank/DDBJ whole genome shotgun (WGS) entry which is preliminary data.</text>
</comment>
<dbReference type="EMBL" id="JNVC02000013">
    <property type="protein sequence ID" value="KEZ48901.1"/>
    <property type="molecule type" value="Genomic_DNA"/>
</dbReference>
<sequence>MVEHFWITCLQKEIKKNNKLLFLIENEQMRIFLFGSAKNNKSPNDLDLLLTYNNEVISLEEISKIKKELKTYFYSLDLGITIDLLFLSYIEERQISFVRKECALKIY</sequence>
<evidence type="ECO:0008006" key="3">
    <source>
        <dbReference type="Google" id="ProtNLM"/>
    </source>
</evidence>
<evidence type="ECO:0000313" key="1">
    <source>
        <dbReference type="EMBL" id="KEZ48901.1"/>
    </source>
</evidence>
<proteinExistence type="predicted"/>
<name>A0A084GNI9_METID</name>
<reference evidence="1 2" key="1">
    <citation type="journal article" date="2005" name="Int. J. Syst. Evol. Microbiol.">
        <title>Bacillus cibi sp. nov., isolated from jeotgal, a traditional Korean fermented seafood.</title>
        <authorList>
            <person name="Yoon J.H."/>
            <person name="Lee C.H."/>
            <person name="Oh T.K."/>
        </authorList>
    </citation>
    <scope>NUCLEOTIDE SEQUENCE [LARGE SCALE GENOMIC DNA]</scope>
    <source>
        <strain evidence="1 2">DSM 16189</strain>
    </source>
</reference>
<dbReference type="Gene3D" id="3.30.460.10">
    <property type="entry name" value="Beta Polymerase, domain 2"/>
    <property type="match status" value="1"/>
</dbReference>
<protein>
    <recommendedName>
        <fullName evidence="3">Polymerase beta nucleotidyltransferase domain-containing protein</fullName>
    </recommendedName>
</protein>